<evidence type="ECO:0000313" key="3">
    <source>
        <dbReference type="EMBL" id="CAB3385016.1"/>
    </source>
</evidence>
<dbReference type="Proteomes" id="UP000494165">
    <property type="component" value="Unassembled WGS sequence"/>
</dbReference>
<dbReference type="EMBL" id="CADEPI010000386">
    <property type="protein sequence ID" value="CAB3385016.1"/>
    <property type="molecule type" value="Genomic_DNA"/>
</dbReference>
<dbReference type="OrthoDB" id="5985073at2759"/>
<dbReference type="SUPFAM" id="SSF52540">
    <property type="entry name" value="P-loop containing nucleoside triphosphate hydrolases"/>
    <property type="match status" value="1"/>
</dbReference>
<keyword evidence="2" id="KW-1133">Transmembrane helix</keyword>
<proteinExistence type="inferred from homology"/>
<gene>
    <name evidence="4" type="ORF">CLODIP_2_CD12082</name>
    <name evidence="3" type="ORF">CLODIP_2_CD15234</name>
</gene>
<keyword evidence="2" id="KW-0472">Membrane</keyword>
<reference evidence="4 5" key="1">
    <citation type="submission" date="2020-04" db="EMBL/GenBank/DDBJ databases">
        <authorList>
            <person name="Alioto T."/>
            <person name="Alioto T."/>
            <person name="Gomez Garrido J."/>
        </authorList>
    </citation>
    <scope>NUCLEOTIDE SEQUENCE [LARGE SCALE GENOMIC DNA]</scope>
</reference>
<evidence type="ECO:0000256" key="1">
    <source>
        <dbReference type="ARBA" id="ARBA00010236"/>
    </source>
</evidence>
<keyword evidence="5" id="KW-1185">Reference proteome</keyword>
<accession>A0A8S1E4B2</accession>
<evidence type="ECO:0000313" key="5">
    <source>
        <dbReference type="Proteomes" id="UP000494165"/>
    </source>
</evidence>
<dbReference type="PANTHER" id="PTHR45964:SF5">
    <property type="entry name" value="WSCD FAMILY MEMBER CG9164"/>
    <property type="match status" value="1"/>
</dbReference>
<keyword evidence="2" id="KW-0812">Transmembrane</keyword>
<dbReference type="EMBL" id="CADEPI010000614">
    <property type="protein sequence ID" value="CAB3387708.1"/>
    <property type="molecule type" value="Genomic_DNA"/>
</dbReference>
<organism evidence="4 5">
    <name type="scientific">Cloeon dipterum</name>
    <dbReference type="NCBI Taxonomy" id="197152"/>
    <lineage>
        <taxon>Eukaryota</taxon>
        <taxon>Metazoa</taxon>
        <taxon>Ecdysozoa</taxon>
        <taxon>Arthropoda</taxon>
        <taxon>Hexapoda</taxon>
        <taxon>Insecta</taxon>
        <taxon>Pterygota</taxon>
        <taxon>Palaeoptera</taxon>
        <taxon>Ephemeroptera</taxon>
        <taxon>Pisciforma</taxon>
        <taxon>Baetidae</taxon>
        <taxon>Cloeon</taxon>
    </lineage>
</organism>
<dbReference type="PANTHER" id="PTHR45964">
    <property type="entry name" value="WSCD FAMILY MEMBER CG9164"/>
    <property type="match status" value="1"/>
</dbReference>
<comment type="caution">
    <text evidence="4">The sequence shown here is derived from an EMBL/GenBank/DDBJ whole genome shotgun (WGS) entry which is preliminary data.</text>
</comment>
<comment type="similarity">
    <text evidence="1">Belongs to the WSCD family.</text>
</comment>
<protein>
    <recommendedName>
        <fullName evidence="6">Sulfotransferase domain-containing protein</fullName>
    </recommendedName>
</protein>
<dbReference type="InterPro" id="IPR051589">
    <property type="entry name" value="Sialate-O-sulfotransferase"/>
</dbReference>
<evidence type="ECO:0000256" key="2">
    <source>
        <dbReference type="SAM" id="Phobius"/>
    </source>
</evidence>
<evidence type="ECO:0008006" key="6">
    <source>
        <dbReference type="Google" id="ProtNLM"/>
    </source>
</evidence>
<dbReference type="AlphaFoldDB" id="A0A8S1E4B2"/>
<name>A0A8S1E4B2_9INSE</name>
<sequence length="352" mass="39384">MGHGWPTNSSPPHRAFGIYHSSPSNAGRNRNPWYWPGGMLWCRSRVCALSLILGAYLAGVLLLSSISLDVDPRRYHFYKAVINPEESAKVPQAVVSHHDVAASIRSVAAASSRRSKLRWCQQLHFLANPGPVTALVSFPGSGNTWVRYLIQQATGVYTGSVYKDYGLLKNGFPAESVLNGSVVAVKTHEIGEAARIPFTKAVLLVRSPGQAIQAEFNRQSGGHIGFAAPDRYRRNRGKYWRDFVTDKLSMWSNTYNDWLKNFPGPKHVLFYEKLVSDVERELRALLTFLEVQVLEENLTCALERREGIYRRRRRPLPFDPFSAAMKEALRAEQTQVYSALAAVSNSTAPPIP</sequence>
<dbReference type="InterPro" id="IPR027417">
    <property type="entry name" value="P-loop_NTPase"/>
</dbReference>
<evidence type="ECO:0000313" key="4">
    <source>
        <dbReference type="EMBL" id="CAB3387708.1"/>
    </source>
</evidence>
<feature type="transmembrane region" description="Helical" evidence="2">
    <location>
        <begin position="46"/>
        <end position="68"/>
    </location>
</feature>
<dbReference type="Gene3D" id="3.40.50.300">
    <property type="entry name" value="P-loop containing nucleotide triphosphate hydrolases"/>
    <property type="match status" value="1"/>
</dbReference>